<comment type="caution">
    <text evidence="1">The sequence shown here is derived from an EMBL/GenBank/DDBJ whole genome shotgun (WGS) entry which is preliminary data.</text>
</comment>
<reference evidence="1 2" key="1">
    <citation type="journal article" date="2017" name="Antonie Van Leeuwenhoek">
        <title>Rhizobium rhizosphaerae sp. nov., a novel species isolated from rice rhizosphere.</title>
        <authorList>
            <person name="Zhao J.J."/>
            <person name="Zhang J."/>
            <person name="Zhang R.J."/>
            <person name="Zhang C.W."/>
            <person name="Yin H.Q."/>
            <person name="Zhang X.X."/>
        </authorList>
    </citation>
    <scope>NUCLEOTIDE SEQUENCE [LARGE SCALE GENOMIC DNA]</scope>
    <source>
        <strain evidence="1 2">KMM 241</strain>
    </source>
</reference>
<organism evidence="1 2">
    <name type="scientific">Paraglaciecola mesophila KMM 241</name>
    <dbReference type="NCBI Taxonomy" id="1128912"/>
    <lineage>
        <taxon>Bacteria</taxon>
        <taxon>Pseudomonadati</taxon>
        <taxon>Pseudomonadota</taxon>
        <taxon>Gammaproteobacteria</taxon>
        <taxon>Alteromonadales</taxon>
        <taxon>Alteromonadaceae</taxon>
        <taxon>Paraglaciecola</taxon>
    </lineage>
</organism>
<evidence type="ECO:0000313" key="1">
    <source>
        <dbReference type="EMBL" id="GAC23502.1"/>
    </source>
</evidence>
<dbReference type="Proteomes" id="UP000006263">
    <property type="component" value="Unassembled WGS sequence"/>
</dbReference>
<dbReference type="EMBL" id="BAEP01000023">
    <property type="protein sequence ID" value="GAC23502.1"/>
    <property type="molecule type" value="Genomic_DNA"/>
</dbReference>
<gene>
    <name evidence="1" type="ORF">GMES_1203</name>
</gene>
<sequence>MQEHCKIKSSNNSLRYMRPIISEVCNILIECYNQSNLIPDTCLPNSSREISLTPTLYAAAYRMRDSQHRKYWPAAELPVTRKDGMGRLDLALFSSKRTVLVECKQLRMAIRGKSFSRVQTRLDNASNQLRDIYELESIVGSTFIKKIDKVAMVSIAGVMPIEKAELLNDSEKEEMFWDKFEALRAEFKKHMISGVYLGQHHINGKIDLNTNCSKQVSIGQFFVLMKL</sequence>
<proteinExistence type="predicted"/>
<evidence type="ECO:0000313" key="2">
    <source>
        <dbReference type="Proteomes" id="UP000006263"/>
    </source>
</evidence>
<dbReference type="AlphaFoldDB" id="K6YZB4"/>
<accession>K6YZB4</accession>
<name>K6YZB4_9ALTE</name>
<protein>
    <submittedName>
        <fullName evidence="1">Uncharacterized protein</fullName>
    </submittedName>
</protein>